<evidence type="ECO:0000259" key="2">
    <source>
        <dbReference type="PROSITE" id="PS50112"/>
    </source>
</evidence>
<dbReference type="InterPro" id="IPR001633">
    <property type="entry name" value="EAL_dom"/>
</dbReference>
<dbReference type="InterPro" id="IPR000700">
    <property type="entry name" value="PAS-assoc_C"/>
</dbReference>
<dbReference type="Gene3D" id="3.20.20.450">
    <property type="entry name" value="EAL domain"/>
    <property type="match status" value="1"/>
</dbReference>
<dbReference type="Gene3D" id="2.10.70.100">
    <property type="match status" value="1"/>
</dbReference>
<evidence type="ECO:0000259" key="3">
    <source>
        <dbReference type="PROSITE" id="PS50113"/>
    </source>
</evidence>
<evidence type="ECO:0000259" key="4">
    <source>
        <dbReference type="PROSITE" id="PS50883"/>
    </source>
</evidence>
<name>A0A4Y9T7Q7_9BURK</name>
<protein>
    <submittedName>
        <fullName evidence="6">EAL domain-containing protein</fullName>
    </submittedName>
</protein>
<dbReference type="SMART" id="SM00052">
    <property type="entry name" value="EAL"/>
    <property type="match status" value="1"/>
</dbReference>
<feature type="domain" description="PAC" evidence="3">
    <location>
        <begin position="206"/>
        <end position="258"/>
    </location>
</feature>
<evidence type="ECO:0000313" key="6">
    <source>
        <dbReference type="EMBL" id="TFW33500.1"/>
    </source>
</evidence>
<feature type="domain" description="GGDEF" evidence="5">
    <location>
        <begin position="533"/>
        <end position="671"/>
    </location>
</feature>
<comment type="caution">
    <text evidence="6">The sequence shown here is derived from an EMBL/GenBank/DDBJ whole genome shotgun (WGS) entry which is preliminary data.</text>
</comment>
<evidence type="ECO:0000256" key="1">
    <source>
        <dbReference type="ARBA" id="ARBA00051114"/>
    </source>
</evidence>
<dbReference type="PROSITE" id="PS50887">
    <property type="entry name" value="GGDEF"/>
    <property type="match status" value="1"/>
</dbReference>
<dbReference type="PROSITE" id="PS50113">
    <property type="entry name" value="PAC"/>
    <property type="match status" value="3"/>
</dbReference>
<sequence length="935" mass="105723">MSSAQQSDDQSAQARQVPLFGFWEIDVTDMTLTLSDETHAIFGRALAPHRLEDLLQFVHPDERTRVYDAFTGALGEGTPLNVECRIIRPSGEARDVCMRGEPIRADEGSTRYVGTIQDITEQMQRRRQAEQNARLLQMASHIAHMGGWTYEVQTGRVIWSDEVCRIHEMPDGTEPTVEEAFNFFVPESRARIRRRFDTCLRDGTPYDEELEIITAGGRKVCVRAIGEPVRDANNTIVQLQGAFLDISEIRDVEQQAARMAERLSATLESITDAFYTLDREWRFTYLNREAERLFQRPRAELLGKVVWDVFSGFKGQREFERAVRENSTVVFENYYAPYHMLFEVRGYPSEDGITVYFRDITEARQTEESLRASEERFRTIARTTTDVVWDWDMQADSLWTSDTIETLFGYTTQEFSGPIRAWSEHIHPDERDRVVNHIKAAIAGGDSEWIDEYRFLRKDGTVAYVLDRGFIIRDATGRATRMIGAMVDLTERRQAERRIEYLAYYDSLTQLPNRQLLMDRLRKAIATSAQHHSTNALFFIDLDNFKSLNDTLGHAVGDQLLKQVAHRLTGCVSHNDTVSRFGGDEYVVLLEHLSDDMVEASAATQAIGERMLKALRQPYKLDEYRHLSTASIGVVLFNGDKDDIGELLKRADMAMYQAKSAGRNTLRFFNPHMQAALSARIALESDLRQAMRDCAREFDLHYQPQVSRDGRVTGVEALLRWRHPTRGMVSPVEFIPLAEETGLVLSLGEWVLKKACQQLLAWAASPETAGLEIAVNVSARQFHHPGFAAQVLAVLGPAGVNPHQIKLELTETSLLENLEDTVAKMSLLKTHGVTFALDDFGTGYSSLAYLKQLPLDMLKIDRSFVLDLLTNPNDAVIARTIIALGRSLGLRVLAEGVETVAQRDFLFEHGCEAYQGFLCAQPMPAAAVAAIVHHA</sequence>
<dbReference type="OrthoDB" id="9813903at2"/>
<feature type="domain" description="PAS" evidence="2">
    <location>
        <begin position="259"/>
        <end position="304"/>
    </location>
</feature>
<dbReference type="CDD" id="cd01949">
    <property type="entry name" value="GGDEF"/>
    <property type="match status" value="1"/>
</dbReference>
<dbReference type="InterPro" id="IPR000160">
    <property type="entry name" value="GGDEF_dom"/>
</dbReference>
<feature type="domain" description="PAC" evidence="3">
    <location>
        <begin position="80"/>
        <end position="131"/>
    </location>
</feature>
<dbReference type="PROSITE" id="PS50883">
    <property type="entry name" value="EAL"/>
    <property type="match status" value="1"/>
</dbReference>
<reference evidence="6 7" key="1">
    <citation type="submission" date="2019-03" db="EMBL/GenBank/DDBJ databases">
        <title>Draft genome of Massilia hortus sp. nov., a novel bacterial species of the Oxalobacteraceae family.</title>
        <authorList>
            <person name="Peta V."/>
            <person name="Raths R."/>
            <person name="Bucking H."/>
        </authorList>
    </citation>
    <scope>NUCLEOTIDE SEQUENCE [LARGE SCALE GENOMIC DNA]</scope>
    <source>
        <strain evidence="6 7">ONC3</strain>
    </source>
</reference>
<dbReference type="Proteomes" id="UP000297258">
    <property type="component" value="Unassembled WGS sequence"/>
</dbReference>
<dbReference type="SMART" id="SM00091">
    <property type="entry name" value="PAS"/>
    <property type="match status" value="2"/>
</dbReference>
<dbReference type="InterPro" id="IPR035965">
    <property type="entry name" value="PAS-like_dom_sf"/>
</dbReference>
<dbReference type="GO" id="GO:0071111">
    <property type="term" value="F:cyclic-guanylate-specific phosphodiesterase activity"/>
    <property type="evidence" value="ECO:0007669"/>
    <property type="project" value="UniProtKB-EC"/>
</dbReference>
<dbReference type="InterPro" id="IPR035919">
    <property type="entry name" value="EAL_sf"/>
</dbReference>
<feature type="domain" description="PAS" evidence="2">
    <location>
        <begin position="373"/>
        <end position="445"/>
    </location>
</feature>
<dbReference type="AlphaFoldDB" id="A0A4Y9T7Q7"/>
<proteinExistence type="predicted"/>
<dbReference type="Gene3D" id="3.30.70.270">
    <property type="match status" value="1"/>
</dbReference>
<evidence type="ECO:0000259" key="5">
    <source>
        <dbReference type="PROSITE" id="PS50887"/>
    </source>
</evidence>
<dbReference type="Gene3D" id="3.30.450.20">
    <property type="entry name" value="PAS domain"/>
    <property type="match status" value="4"/>
</dbReference>
<dbReference type="SUPFAM" id="SSF141868">
    <property type="entry name" value="EAL domain-like"/>
    <property type="match status" value="1"/>
</dbReference>
<accession>A0A4Y9T7Q7</accession>
<dbReference type="FunFam" id="3.20.20.450:FF:000001">
    <property type="entry name" value="Cyclic di-GMP phosphodiesterase yahA"/>
    <property type="match status" value="1"/>
</dbReference>
<dbReference type="InterPro" id="IPR013656">
    <property type="entry name" value="PAS_4"/>
</dbReference>
<dbReference type="InterPro" id="IPR052155">
    <property type="entry name" value="Biofilm_reg_signaling"/>
</dbReference>
<dbReference type="InterPro" id="IPR029787">
    <property type="entry name" value="Nucleotide_cyclase"/>
</dbReference>
<dbReference type="RefSeq" id="WP_135188975.1">
    <property type="nucleotide sequence ID" value="NZ_SPUM01000039.1"/>
</dbReference>
<dbReference type="PANTHER" id="PTHR44757:SF2">
    <property type="entry name" value="BIOFILM ARCHITECTURE MAINTENANCE PROTEIN MBAA"/>
    <property type="match status" value="1"/>
</dbReference>
<dbReference type="PANTHER" id="PTHR44757">
    <property type="entry name" value="DIGUANYLATE CYCLASE DGCP"/>
    <property type="match status" value="1"/>
</dbReference>
<dbReference type="NCBIfam" id="TIGR00254">
    <property type="entry name" value="GGDEF"/>
    <property type="match status" value="1"/>
</dbReference>
<dbReference type="SUPFAM" id="SSF55073">
    <property type="entry name" value="Nucleotide cyclase"/>
    <property type="match status" value="1"/>
</dbReference>
<dbReference type="EMBL" id="SPUM01000039">
    <property type="protein sequence ID" value="TFW33500.1"/>
    <property type="molecule type" value="Genomic_DNA"/>
</dbReference>
<evidence type="ECO:0000313" key="7">
    <source>
        <dbReference type="Proteomes" id="UP000297258"/>
    </source>
</evidence>
<dbReference type="InterPro" id="IPR001610">
    <property type="entry name" value="PAC"/>
</dbReference>
<dbReference type="InterPro" id="IPR013655">
    <property type="entry name" value="PAS_fold_3"/>
</dbReference>
<dbReference type="PROSITE" id="PS50112">
    <property type="entry name" value="PAS"/>
    <property type="match status" value="2"/>
</dbReference>
<feature type="domain" description="PAC" evidence="3">
    <location>
        <begin position="449"/>
        <end position="501"/>
    </location>
</feature>
<dbReference type="CDD" id="cd01948">
    <property type="entry name" value="EAL"/>
    <property type="match status" value="1"/>
</dbReference>
<dbReference type="NCBIfam" id="TIGR00229">
    <property type="entry name" value="sensory_box"/>
    <property type="match status" value="4"/>
</dbReference>
<dbReference type="CDD" id="cd00130">
    <property type="entry name" value="PAS"/>
    <property type="match status" value="3"/>
</dbReference>
<dbReference type="SMART" id="SM00086">
    <property type="entry name" value="PAC"/>
    <property type="match status" value="3"/>
</dbReference>
<dbReference type="Pfam" id="PF08448">
    <property type="entry name" value="PAS_4"/>
    <property type="match status" value="1"/>
</dbReference>
<comment type="catalytic activity">
    <reaction evidence="1">
        <text>3',3'-c-di-GMP + H2O = 5'-phosphoguanylyl(3'-&gt;5')guanosine + H(+)</text>
        <dbReference type="Rhea" id="RHEA:24902"/>
        <dbReference type="ChEBI" id="CHEBI:15377"/>
        <dbReference type="ChEBI" id="CHEBI:15378"/>
        <dbReference type="ChEBI" id="CHEBI:58754"/>
        <dbReference type="ChEBI" id="CHEBI:58805"/>
        <dbReference type="EC" id="3.1.4.52"/>
    </reaction>
    <physiologicalReaction direction="left-to-right" evidence="1">
        <dbReference type="Rhea" id="RHEA:24903"/>
    </physiologicalReaction>
</comment>
<dbReference type="InterPro" id="IPR000014">
    <property type="entry name" value="PAS"/>
</dbReference>
<dbReference type="Pfam" id="PF08447">
    <property type="entry name" value="PAS_3"/>
    <property type="match status" value="3"/>
</dbReference>
<dbReference type="FunFam" id="3.30.70.270:FF:000001">
    <property type="entry name" value="Diguanylate cyclase domain protein"/>
    <property type="match status" value="1"/>
</dbReference>
<dbReference type="Pfam" id="PF00990">
    <property type="entry name" value="GGDEF"/>
    <property type="match status" value="1"/>
</dbReference>
<dbReference type="SMART" id="SM00267">
    <property type="entry name" value="GGDEF"/>
    <property type="match status" value="1"/>
</dbReference>
<organism evidence="6 7">
    <name type="scientific">Massilia horti</name>
    <dbReference type="NCBI Taxonomy" id="2562153"/>
    <lineage>
        <taxon>Bacteria</taxon>
        <taxon>Pseudomonadati</taxon>
        <taxon>Pseudomonadota</taxon>
        <taxon>Betaproteobacteria</taxon>
        <taxon>Burkholderiales</taxon>
        <taxon>Oxalobacteraceae</taxon>
        <taxon>Telluria group</taxon>
        <taxon>Massilia</taxon>
    </lineage>
</organism>
<dbReference type="FunFam" id="3.30.450.20:FF:000099">
    <property type="entry name" value="Sensory box sensor histidine kinase"/>
    <property type="match status" value="1"/>
</dbReference>
<dbReference type="Pfam" id="PF00563">
    <property type="entry name" value="EAL"/>
    <property type="match status" value="1"/>
</dbReference>
<feature type="domain" description="EAL" evidence="4">
    <location>
        <begin position="680"/>
        <end position="935"/>
    </location>
</feature>
<dbReference type="GO" id="GO:0071732">
    <property type="term" value="P:cellular response to nitric oxide"/>
    <property type="evidence" value="ECO:0007669"/>
    <property type="project" value="UniProtKB-ARBA"/>
</dbReference>
<keyword evidence="7" id="KW-1185">Reference proteome</keyword>
<dbReference type="InterPro" id="IPR043128">
    <property type="entry name" value="Rev_trsase/Diguanyl_cyclase"/>
</dbReference>
<dbReference type="SUPFAM" id="SSF55785">
    <property type="entry name" value="PYP-like sensor domain (PAS domain)"/>
    <property type="match status" value="4"/>
</dbReference>
<gene>
    <name evidence="6" type="ORF">E4O92_06645</name>
</gene>